<sequence>MSSQTFITLTDKLRRSYASVLIHLSRNLTINQQGELRFYWTELITEDDSGALGIFRSLENAGKISWEDVSFLKEGLLAVLREDLCKTLTLFEIKRDLIILLDLYARKKCGEDCGHAFNSVGKVADILVILTTHIAGEHDKTYDAGIAVESLVKSTKSLRKVLIAFEEVVVRELMDPWSRLTLLIMIAGEIVAVALTKNDDHFKTEALKLCFNGAQELSSRMINLGNWETFCDHVEEQYHRVYGENGSSDEASLVGKTITEVVHKLKETRFFL</sequence>
<dbReference type="GO" id="GO:0042981">
    <property type="term" value="P:regulation of apoptotic process"/>
    <property type="evidence" value="ECO:0007669"/>
    <property type="project" value="InterPro"/>
</dbReference>
<evidence type="ECO:0000313" key="3">
    <source>
        <dbReference type="Proteomes" id="UP001249851"/>
    </source>
</evidence>
<dbReference type="SUPFAM" id="SSF47986">
    <property type="entry name" value="DEATH domain"/>
    <property type="match status" value="1"/>
</dbReference>
<proteinExistence type="predicted"/>
<dbReference type="Gene3D" id="1.10.533.10">
    <property type="entry name" value="Death Domain, Fas"/>
    <property type="match status" value="1"/>
</dbReference>
<dbReference type="AlphaFoldDB" id="A0AAD9QDC9"/>
<dbReference type="PROSITE" id="PS50168">
    <property type="entry name" value="DED"/>
    <property type="match status" value="1"/>
</dbReference>
<dbReference type="Proteomes" id="UP001249851">
    <property type="component" value="Unassembled WGS sequence"/>
</dbReference>
<dbReference type="InterPro" id="IPR011029">
    <property type="entry name" value="DEATH-like_dom_sf"/>
</dbReference>
<comment type="caution">
    <text evidence="2">The sequence shown here is derived from an EMBL/GenBank/DDBJ whole genome shotgun (WGS) entry which is preliminary data.</text>
</comment>
<protein>
    <recommendedName>
        <fullName evidence="1">DED domain-containing protein</fullName>
    </recommendedName>
</protein>
<evidence type="ECO:0000259" key="1">
    <source>
        <dbReference type="PROSITE" id="PS50168"/>
    </source>
</evidence>
<accession>A0AAD9QDC9</accession>
<name>A0AAD9QDC9_ACRCE</name>
<reference evidence="2" key="1">
    <citation type="journal article" date="2023" name="G3 (Bethesda)">
        <title>Whole genome assembly and annotation of the endangered Caribbean coral Acropora cervicornis.</title>
        <authorList>
            <person name="Selwyn J.D."/>
            <person name="Vollmer S.V."/>
        </authorList>
    </citation>
    <scope>NUCLEOTIDE SEQUENCE</scope>
    <source>
        <strain evidence="2">K2</strain>
    </source>
</reference>
<dbReference type="InterPro" id="IPR001875">
    <property type="entry name" value="DED_dom"/>
</dbReference>
<organism evidence="2 3">
    <name type="scientific">Acropora cervicornis</name>
    <name type="common">Staghorn coral</name>
    <dbReference type="NCBI Taxonomy" id="6130"/>
    <lineage>
        <taxon>Eukaryota</taxon>
        <taxon>Metazoa</taxon>
        <taxon>Cnidaria</taxon>
        <taxon>Anthozoa</taxon>
        <taxon>Hexacorallia</taxon>
        <taxon>Scleractinia</taxon>
        <taxon>Astrocoeniina</taxon>
        <taxon>Acroporidae</taxon>
        <taxon>Acropora</taxon>
    </lineage>
</organism>
<reference evidence="2" key="2">
    <citation type="journal article" date="2023" name="Science">
        <title>Genomic signatures of disease resistance in endangered staghorn corals.</title>
        <authorList>
            <person name="Vollmer S.V."/>
            <person name="Selwyn J.D."/>
            <person name="Despard B.A."/>
            <person name="Roesel C.L."/>
        </authorList>
    </citation>
    <scope>NUCLEOTIDE SEQUENCE</scope>
    <source>
        <strain evidence="2">K2</strain>
    </source>
</reference>
<feature type="domain" description="DED" evidence="1">
    <location>
        <begin position="16"/>
        <end position="90"/>
    </location>
</feature>
<dbReference type="EMBL" id="JARQWQ010000041">
    <property type="protein sequence ID" value="KAK2559119.1"/>
    <property type="molecule type" value="Genomic_DNA"/>
</dbReference>
<keyword evidence="3" id="KW-1185">Reference proteome</keyword>
<gene>
    <name evidence="2" type="ORF">P5673_018236</name>
</gene>
<evidence type="ECO:0000313" key="2">
    <source>
        <dbReference type="EMBL" id="KAK2559119.1"/>
    </source>
</evidence>